<comment type="caution">
    <text evidence="3">The sequence shown here is derived from an EMBL/GenBank/DDBJ whole genome shotgun (WGS) entry which is preliminary data.</text>
</comment>
<feature type="transmembrane region" description="Helical" evidence="2">
    <location>
        <begin position="12"/>
        <end position="34"/>
    </location>
</feature>
<reference evidence="3" key="1">
    <citation type="journal article" date="2014" name="Int. J. Syst. Evol. Microbiol.">
        <title>Complete genome sequence of Corynebacterium casei LMG S-19264T (=DSM 44701T), isolated from a smear-ripened cheese.</title>
        <authorList>
            <consortium name="US DOE Joint Genome Institute (JGI-PGF)"/>
            <person name="Walter F."/>
            <person name="Albersmeier A."/>
            <person name="Kalinowski J."/>
            <person name="Ruckert C."/>
        </authorList>
    </citation>
    <scope>NUCLEOTIDE SEQUENCE</scope>
    <source>
        <strain evidence="3">CGMCC 1.12827</strain>
    </source>
</reference>
<evidence type="ECO:0000313" key="3">
    <source>
        <dbReference type="EMBL" id="GGB19796.1"/>
    </source>
</evidence>
<name>A0A916SWM6_9ACTN</name>
<feature type="region of interest" description="Disordered" evidence="1">
    <location>
        <begin position="70"/>
        <end position="100"/>
    </location>
</feature>
<evidence type="ECO:0000256" key="2">
    <source>
        <dbReference type="SAM" id="Phobius"/>
    </source>
</evidence>
<protein>
    <submittedName>
        <fullName evidence="3">Uncharacterized protein</fullName>
    </submittedName>
</protein>
<keyword evidence="2" id="KW-0812">Transmembrane</keyword>
<dbReference type="EMBL" id="BMGC01000002">
    <property type="protein sequence ID" value="GGB19796.1"/>
    <property type="molecule type" value="Genomic_DNA"/>
</dbReference>
<gene>
    <name evidence="3" type="ORF">GCM10011489_04900</name>
</gene>
<dbReference type="RefSeq" id="WP_188584975.1">
    <property type="nucleotide sequence ID" value="NZ_BMGC01000002.1"/>
</dbReference>
<evidence type="ECO:0000256" key="1">
    <source>
        <dbReference type="SAM" id="MobiDB-lite"/>
    </source>
</evidence>
<organism evidence="3 4">
    <name type="scientific">Gordonia jinhuaensis</name>
    <dbReference type="NCBI Taxonomy" id="1517702"/>
    <lineage>
        <taxon>Bacteria</taxon>
        <taxon>Bacillati</taxon>
        <taxon>Actinomycetota</taxon>
        <taxon>Actinomycetes</taxon>
        <taxon>Mycobacteriales</taxon>
        <taxon>Gordoniaceae</taxon>
        <taxon>Gordonia</taxon>
    </lineage>
</organism>
<accession>A0A916SWM6</accession>
<dbReference type="AlphaFoldDB" id="A0A916SWM6"/>
<keyword evidence="2" id="KW-1133">Transmembrane helix</keyword>
<keyword evidence="4" id="KW-1185">Reference proteome</keyword>
<keyword evidence="2" id="KW-0472">Membrane</keyword>
<feature type="compositionally biased region" description="Basic and acidic residues" evidence="1">
    <location>
        <begin position="82"/>
        <end position="100"/>
    </location>
</feature>
<dbReference type="Proteomes" id="UP000621454">
    <property type="component" value="Unassembled WGS sequence"/>
</dbReference>
<evidence type="ECO:0000313" key="4">
    <source>
        <dbReference type="Proteomes" id="UP000621454"/>
    </source>
</evidence>
<feature type="transmembrane region" description="Helical" evidence="2">
    <location>
        <begin position="40"/>
        <end position="61"/>
    </location>
</feature>
<sequence>MSAPRQLSYGRLAVLSVLAAGAVMLVGLVIIVIVAQFSPIAALILALLTLVGAVAAMGITANRLVERALSAPDEDAPGHTVAGRDDHAHNDPEHKHNEKE</sequence>
<reference evidence="3" key="2">
    <citation type="submission" date="2020-09" db="EMBL/GenBank/DDBJ databases">
        <authorList>
            <person name="Sun Q."/>
            <person name="Zhou Y."/>
        </authorList>
    </citation>
    <scope>NUCLEOTIDE SEQUENCE</scope>
    <source>
        <strain evidence="3">CGMCC 1.12827</strain>
    </source>
</reference>
<proteinExistence type="predicted"/>